<dbReference type="AlphaFoldDB" id="Q0A698"/>
<organism evidence="2 3">
    <name type="scientific">Alkalilimnicola ehrlichii (strain ATCC BAA-1101 / DSM 17681 / MLHE-1)</name>
    <dbReference type="NCBI Taxonomy" id="187272"/>
    <lineage>
        <taxon>Bacteria</taxon>
        <taxon>Pseudomonadati</taxon>
        <taxon>Pseudomonadota</taxon>
        <taxon>Gammaproteobacteria</taxon>
        <taxon>Chromatiales</taxon>
        <taxon>Ectothiorhodospiraceae</taxon>
        <taxon>Alkalilimnicola</taxon>
    </lineage>
</organism>
<evidence type="ECO:0000313" key="2">
    <source>
        <dbReference type="EMBL" id="ABI57639.1"/>
    </source>
</evidence>
<gene>
    <name evidence="2" type="ordered locus">Mlg_2297</name>
</gene>
<feature type="region of interest" description="Disordered" evidence="1">
    <location>
        <begin position="1"/>
        <end position="94"/>
    </location>
</feature>
<dbReference type="HOGENOM" id="CLU_1479129_0_0_6"/>
<dbReference type="EMBL" id="CP000453">
    <property type="protein sequence ID" value="ABI57639.1"/>
    <property type="molecule type" value="Genomic_DNA"/>
</dbReference>
<accession>Q0A698</accession>
<protein>
    <submittedName>
        <fullName evidence="2">Uncharacterized protein</fullName>
    </submittedName>
</protein>
<reference evidence="3" key="1">
    <citation type="submission" date="2006-08" db="EMBL/GenBank/DDBJ databases">
        <title>Complete sequence of Alkalilimnicola ehrilichei MLHE-1.</title>
        <authorList>
            <person name="Copeland A."/>
            <person name="Lucas S."/>
            <person name="Lapidus A."/>
            <person name="Barry K."/>
            <person name="Detter J.C."/>
            <person name="Glavina del Rio T."/>
            <person name="Hammon N."/>
            <person name="Israni S."/>
            <person name="Dalin E."/>
            <person name="Tice H."/>
            <person name="Pitluck S."/>
            <person name="Sims D."/>
            <person name="Brettin T."/>
            <person name="Bruce D."/>
            <person name="Han C."/>
            <person name="Tapia R."/>
            <person name="Gilna P."/>
            <person name="Schmutz J."/>
            <person name="Larimer F."/>
            <person name="Land M."/>
            <person name="Hauser L."/>
            <person name="Kyrpides N."/>
            <person name="Mikhailova N."/>
            <person name="Oremland R.S."/>
            <person name="Hoeft S.E."/>
            <person name="Switzer-Blum J."/>
            <person name="Kulp T."/>
            <person name="King G."/>
            <person name="Tabita R."/>
            <person name="Witte B."/>
            <person name="Santini J.M."/>
            <person name="Basu P."/>
            <person name="Hollibaugh J.T."/>
            <person name="Xie G."/>
            <person name="Stolz J.F."/>
            <person name="Richardson P."/>
        </authorList>
    </citation>
    <scope>NUCLEOTIDE SEQUENCE [LARGE SCALE GENOMIC DNA]</scope>
    <source>
        <strain evidence="3">ATCC BAA-1101 / DSM 17681 / MLHE-1</strain>
    </source>
</reference>
<evidence type="ECO:0000256" key="1">
    <source>
        <dbReference type="SAM" id="MobiDB-lite"/>
    </source>
</evidence>
<evidence type="ECO:0000313" key="3">
    <source>
        <dbReference type="Proteomes" id="UP000001962"/>
    </source>
</evidence>
<dbReference type="Proteomes" id="UP000001962">
    <property type="component" value="Chromosome"/>
</dbReference>
<sequence>MTACGSPRRCAPRDDGGVGAPHRHCERGSAPTVTARSEATWQSTPLDRHGPPTLAMTGGVTPPSLRGGEADVAVYPSGSPRASGPRDDGGCCPHRHCEEAKPTWQSTPLDRRGPPALAMTGGCCPHRHCEEAKPTWQSTPLDRHGPPALAMTGGVAPTVTARRRSRRGSLPLWIAAGLRPSR</sequence>
<keyword evidence="3" id="KW-1185">Reference proteome</keyword>
<name>Q0A698_ALKEH</name>
<proteinExistence type="predicted"/>
<feature type="compositionally biased region" description="Polar residues" evidence="1">
    <location>
        <begin position="31"/>
        <end position="45"/>
    </location>
</feature>
<dbReference type="KEGG" id="aeh:Mlg_2297"/>
<feature type="compositionally biased region" description="Basic and acidic residues" evidence="1">
    <location>
        <begin position="84"/>
        <end position="94"/>
    </location>
</feature>